<dbReference type="Proteomes" id="UP000005640">
    <property type="component" value="Chromosome 22"/>
</dbReference>
<evidence type="ECO:0007829" key="3">
    <source>
        <dbReference type="PeptideAtlas" id="A0A7I2V2Y4"/>
    </source>
</evidence>
<dbReference type="PANTHER" id="PTHR12138:SF162">
    <property type="entry name" value="CHROMOSOME UNDETERMINED SCAFFOLD_275, WHOLE GENOME SHOTGUN SEQUENCE"/>
    <property type="match status" value="1"/>
</dbReference>
<evidence type="ECO:0000313" key="1">
    <source>
        <dbReference type="Ensembl" id="ENSP00000503199.1"/>
    </source>
</evidence>
<dbReference type="HGNC" id="HGNC:118">
    <property type="gene designation" value="ACO2"/>
</dbReference>
<gene>
    <name evidence="1" type="primary">ACO2</name>
</gene>
<name>A0A7I2V2Y4_HUMAN</name>
<keyword evidence="3 4" id="KW-1267">Proteomics identification</keyword>
<dbReference type="AlphaFoldDB" id="A0A7I2V2Y4"/>
<reference evidence="1 2" key="2">
    <citation type="journal article" date="2004" name="Nature">
        <title>Finishing the euchromatic sequence of the human genome.</title>
        <authorList>
            <consortium name="International Human Genome Sequencing Consortium"/>
        </authorList>
    </citation>
    <scope>NUCLEOTIDE SEQUENCE [LARGE SCALE GENOMIC DNA]</scope>
</reference>
<accession>A0A7I2V2Y4</accession>
<keyword evidence="2" id="KW-1185">Reference proteome</keyword>
<dbReference type="EMBL" id="AL023553">
    <property type="status" value="NOT_ANNOTATED_CDS"/>
    <property type="molecule type" value="Genomic_DNA"/>
</dbReference>
<protein>
    <submittedName>
        <fullName evidence="1">Aconitase 2</fullName>
    </submittedName>
</protein>
<reference evidence="1 2" key="3">
    <citation type="journal article" date="2008" name="Genome Biol.">
        <title>Finishing the finished human chromosome 22 sequence.</title>
        <authorList>
            <person name="Cole C.G."/>
            <person name="McCann O.T."/>
            <person name="Collins J.E."/>
            <person name="Oliver K."/>
            <person name="Willey D."/>
            <person name="Gribble S.M."/>
            <person name="Yang F."/>
            <person name="McLaren K."/>
            <person name="Rogers J."/>
            <person name="Ning Z."/>
            <person name="Beare D.M."/>
            <person name="Dunham I."/>
        </authorList>
    </citation>
    <scope>NUCLEOTIDE SEQUENCE [LARGE SCALE GENOMIC DNA]</scope>
</reference>
<dbReference type="Bgee" id="ENSG00000100412">
    <property type="expression patterns" value="Expressed in heart right ventricle and 201 other cell types or tissues"/>
</dbReference>
<dbReference type="PANTHER" id="PTHR12138">
    <property type="entry name" value="PRIMATE-EXPANDED PROTEIN FAMILY"/>
    <property type="match status" value="1"/>
</dbReference>
<reference evidence="1" key="4">
    <citation type="submission" date="2025-08" db="UniProtKB">
        <authorList>
            <consortium name="Ensembl"/>
        </authorList>
    </citation>
    <scope>IDENTIFICATION</scope>
</reference>
<dbReference type="OrthoDB" id="2224430at2759"/>
<dbReference type="GeneTree" id="ENSGT00940000154892"/>
<sequence length="92" mass="10237">MAPYSLLVTRLQKALGVRQYHVASVLCQRAKVAMSHFEPNEYIHYDLLEKNINIVRKRLSLTLSPRLECSCAISAHCNLHLPGSSDCPASAS</sequence>
<evidence type="ECO:0000313" key="2">
    <source>
        <dbReference type="Proteomes" id="UP000005640"/>
    </source>
</evidence>
<dbReference type="Ensembl" id="ENST00000678819.1">
    <property type="protein sequence ID" value="ENSP00000503199.1"/>
    <property type="gene ID" value="ENSG00000100412.17"/>
</dbReference>
<proteinExistence type="evidence at protein level"/>
<organism evidence="1 2">
    <name type="scientific">Homo sapiens</name>
    <name type="common">Human</name>
    <dbReference type="NCBI Taxonomy" id="9606"/>
    <lineage>
        <taxon>Eukaryota</taxon>
        <taxon>Metazoa</taxon>
        <taxon>Chordata</taxon>
        <taxon>Craniata</taxon>
        <taxon>Vertebrata</taxon>
        <taxon>Euteleostomi</taxon>
        <taxon>Mammalia</taxon>
        <taxon>Eutheria</taxon>
        <taxon>Euarchontoglires</taxon>
        <taxon>Primates</taxon>
        <taxon>Haplorrhini</taxon>
        <taxon>Catarrhini</taxon>
        <taxon>Hominidae</taxon>
        <taxon>Homo</taxon>
    </lineage>
</organism>
<dbReference type="Ensembl" id="ENST00000678819.1">
    <property type="protein sequence ID" value="ENSP00000503199.1"/>
    <property type="gene ID" value="ENSG00000100412.18"/>
</dbReference>
<dbReference type="OpenTargets" id="ENSG00000100412"/>
<dbReference type="EMBL" id="AL008582">
    <property type="status" value="NOT_ANNOTATED_CDS"/>
    <property type="molecule type" value="Genomic_DNA"/>
</dbReference>
<evidence type="ECO:0007829" key="4">
    <source>
        <dbReference type="ProteomicsDB" id="A0A7I2V2Y4"/>
    </source>
</evidence>
<reference evidence="1 2" key="1">
    <citation type="journal article" date="2001" name="Nature">
        <title>Initial sequencing and analysis of the human genome.</title>
        <authorList>
            <consortium name="International Human Genome Sequencing Consortium"/>
            <person name="Lander E.S."/>
            <person name="Linton L.M."/>
            <person name="Birren B."/>
            <person name="Nusbaum C."/>
            <person name="Zody M.C."/>
            <person name="Baldwin J."/>
            <person name="Devon K."/>
            <person name="Dewar K."/>
            <person name="Doyle M."/>
            <person name="FitzHugh W."/>
            <person name="Funke R."/>
            <person name="Gage D."/>
            <person name="Harris K."/>
            <person name="Heaford A."/>
            <person name="Howland J."/>
            <person name="Kann L."/>
            <person name="Lehoczky J."/>
            <person name="LeVine R."/>
            <person name="McEwan P."/>
            <person name="McKernan K."/>
            <person name="Meldrim J."/>
            <person name="Mesirov J.P."/>
            <person name="Miranda C."/>
            <person name="Morris W."/>
            <person name="Naylor J."/>
            <person name="Raymond C."/>
            <person name="Rosetti M."/>
            <person name="Santos R."/>
            <person name="Sheridan A."/>
            <person name="Sougnez C."/>
            <person name="Stange-Thomann N."/>
            <person name="Stojanovic N."/>
            <person name="Subramanian A."/>
            <person name="Wyman D."/>
            <person name="Rogers J."/>
            <person name="Sulston J."/>
            <person name="Ainscough R."/>
            <person name="Beck S."/>
            <person name="Bentley D."/>
            <person name="Burton J."/>
            <person name="Clee C."/>
            <person name="Carter N."/>
            <person name="Coulson A."/>
            <person name="Deadman R."/>
            <person name="Deloukas P."/>
            <person name="Dunham A."/>
            <person name="Dunham I."/>
            <person name="Durbin R."/>
            <person name="French L."/>
            <person name="Grafham D."/>
            <person name="Gregory S."/>
            <person name="Hubbard T."/>
            <person name="Humphray S."/>
            <person name="Hunt A."/>
            <person name="Jones M."/>
            <person name="Lloyd C."/>
            <person name="McMurray A."/>
            <person name="Matthews L."/>
            <person name="Mercer S."/>
            <person name="Milne S."/>
            <person name="Mullikin J.C."/>
            <person name="Mungall A."/>
            <person name="Plumb R."/>
            <person name="Ross M."/>
            <person name="Shownkeen R."/>
            <person name="Sims S."/>
            <person name="Waterston R.H."/>
            <person name="Wilson R.K."/>
            <person name="Hillier L.W."/>
            <person name="McPherson J.D."/>
            <person name="Marra M.A."/>
            <person name="Mardis E.R."/>
            <person name="Fulton L.A."/>
            <person name="Chinwalla A.T."/>
            <person name="Pepin K.H."/>
            <person name="Gish W.R."/>
            <person name="Chissoe S.L."/>
            <person name="Wendl M.C."/>
            <person name="Delehaunty K.D."/>
            <person name="Miner T.L."/>
            <person name="Delehaunty A."/>
            <person name="Kramer J.B."/>
            <person name="Cook L.L."/>
            <person name="Fulton R.S."/>
            <person name="Johnson D.L."/>
            <person name="Minx P.J."/>
            <person name="Clifton S.W."/>
            <person name="Hawkins T."/>
            <person name="Branscomb E."/>
            <person name="Predki P."/>
            <person name="Richardson P."/>
            <person name="Wenning S."/>
            <person name="Slezak T."/>
            <person name="Doggett N."/>
            <person name="Cheng J.F."/>
            <person name="Olsen A."/>
            <person name="Lucas S."/>
            <person name="Elkin C."/>
            <person name="Uberbacher E."/>
            <person name="Frazier M."/>
            <person name="Gibbs R.A."/>
            <person name="Muzny D.M."/>
            <person name="Scherer S.E."/>
            <person name="Bouck J.B."/>
            <person name="Sodergren E.J."/>
            <person name="Worley K.C."/>
            <person name="Rives C.M."/>
            <person name="Gorrell J.H."/>
            <person name="Metzker M.L."/>
            <person name="Naylor S.L."/>
            <person name="Kucherlapati R.S."/>
            <person name="Nelson D.L."/>
            <person name="Weinstock G.M."/>
            <person name="Sakaki Y."/>
            <person name="Fujiyama A."/>
            <person name="Hattori M."/>
            <person name="Yada T."/>
            <person name="Toyoda A."/>
            <person name="Itoh T."/>
            <person name="Kawagoe C."/>
            <person name="Watanabe H."/>
            <person name="Totoki Y."/>
            <person name="Taylor T."/>
            <person name="Weissenbach J."/>
            <person name="Heilig R."/>
            <person name="Saurin W."/>
            <person name="Artiguenave F."/>
            <person name="Brottier P."/>
            <person name="Bruls T."/>
            <person name="Pelletier E."/>
            <person name="Robert C."/>
            <person name="Wincker P."/>
            <person name="Smith D.R."/>
            <person name="Doucette-Stamm L."/>
            <person name="Rubenfield M."/>
            <person name="Weinstock K."/>
            <person name="Lee H.M."/>
            <person name="Dubois J."/>
            <person name="Rosenthal A."/>
            <person name="Platzer M."/>
            <person name="Nyakatura G."/>
            <person name="Taudien S."/>
            <person name="Rump A."/>
            <person name="Yang H."/>
            <person name="Yu J."/>
            <person name="Wang J."/>
            <person name="Huang G."/>
            <person name="Gu J."/>
            <person name="Hood L."/>
            <person name="Rowen L."/>
            <person name="Madan A."/>
            <person name="Qin S."/>
            <person name="Davis R.W."/>
            <person name="Federspiel N.A."/>
            <person name="Abola A.P."/>
            <person name="Proctor M.J."/>
            <person name="Myers R.M."/>
            <person name="Schmutz J."/>
            <person name="Dickson M."/>
            <person name="Grimwood J."/>
            <person name="Cox D.R."/>
            <person name="Olson M.V."/>
            <person name="Kaul R."/>
            <person name="Raymond C."/>
            <person name="Shimizu N."/>
            <person name="Kawasaki K."/>
            <person name="Minoshima S."/>
            <person name="Evans G.A."/>
            <person name="Athanasiou M."/>
            <person name="Schultz R."/>
            <person name="Roe B.A."/>
            <person name="Chen F."/>
            <person name="Pan H."/>
            <person name="Ramser J."/>
            <person name="Lehrach H."/>
            <person name="Reinhardt R."/>
            <person name="McCombie W.R."/>
            <person name="de la Bastide M."/>
            <person name="Dedhia N."/>
            <person name="Blocker H."/>
            <person name="Hornischer K."/>
            <person name="Nordsiek G."/>
            <person name="Agarwala R."/>
            <person name="Aravind L."/>
            <person name="Bailey J.A."/>
            <person name="Bateman A."/>
            <person name="Batzoglou S."/>
            <person name="Birney E."/>
            <person name="Bork P."/>
            <person name="Brown D.G."/>
            <person name="Burge C.B."/>
            <person name="Cerutti L."/>
            <person name="Chen H.C."/>
            <person name="Church D."/>
            <person name="Clamp M."/>
            <person name="Copley R.R."/>
            <person name="Doerks T."/>
            <person name="Eddy S.R."/>
            <person name="Eichler E.E."/>
            <person name="Furey T.S."/>
            <person name="Galagan J."/>
            <person name="Gilbert J.G."/>
            <person name="Harmon C."/>
            <person name="Hayashizaki Y."/>
            <person name="Haussler D."/>
            <person name="Hermjakob H."/>
            <person name="Hokamp K."/>
            <person name="Jang W."/>
            <person name="Johnson L.S."/>
            <person name="Jones T.A."/>
            <person name="Kasif S."/>
            <person name="Kaspryzk A."/>
            <person name="Kennedy S."/>
            <person name="Kent W.J."/>
            <person name="Kitts P."/>
            <person name="Koonin E.V."/>
            <person name="Korf I."/>
            <person name="Kulp D."/>
            <person name="Lancet D."/>
            <person name="Lowe T.M."/>
            <person name="McLysaght A."/>
            <person name="Mikkelsen T."/>
            <person name="Moran J.V."/>
            <person name="Mulder N."/>
            <person name="Pollara V.J."/>
            <person name="Ponting C.P."/>
            <person name="Schuler G."/>
            <person name="Schultz J."/>
            <person name="Slater G."/>
            <person name="Smit A.F."/>
            <person name="Stupka E."/>
            <person name="Szustakowski J."/>
            <person name="Thierry-Mieg D."/>
            <person name="Thierry-Mieg J."/>
            <person name="Wagner L."/>
            <person name="Wallis J."/>
            <person name="Wheeler R."/>
            <person name="Williams A."/>
            <person name="Wolf Y.I."/>
            <person name="Wolfe K.H."/>
            <person name="Yang S.P."/>
            <person name="Yeh R.F."/>
            <person name="Collins F."/>
            <person name="Guyer M.S."/>
            <person name="Peterson J."/>
            <person name="Felsenfeld A."/>
            <person name="Wetterstrand K.A."/>
            <person name="Patrinos A."/>
            <person name="Morgan M.J."/>
            <person name="de Jong P."/>
            <person name="Catanese J.J."/>
            <person name="Osoegawa K."/>
            <person name="Shizuya H."/>
            <person name="Choi S."/>
            <person name="Chen Y.J."/>
        </authorList>
    </citation>
    <scope>NUCLEOTIDE SEQUENCE [LARGE SCALE GENOMIC DNA]</scope>
</reference>
<reference evidence="1" key="5">
    <citation type="submission" date="2025-09" db="UniProtKB">
        <authorList>
            <consortium name="Ensembl"/>
        </authorList>
    </citation>
    <scope>IDENTIFICATION</scope>
</reference>